<evidence type="ECO:0000256" key="3">
    <source>
        <dbReference type="ARBA" id="ARBA00022884"/>
    </source>
</evidence>
<sequence length="150" mass="17289">MKIVLLCDVPKVGKKYDVKEVTRGYARNFLLPRKLAQIATERIIRQTTTEQENAEARRKIREDLLLKNIKGFESIVITVQEKANKQGHLFAGIHKEEIIPLIKEQTHLDIDAEHIFLEKPIKELGEHLVNVGVGDKRATFKIIVEEKKED</sequence>
<dbReference type="Proteomes" id="UP000183206">
    <property type="component" value="Unassembled WGS sequence"/>
</dbReference>
<dbReference type="PANTHER" id="PTHR21368">
    <property type="entry name" value="50S RIBOSOMAL PROTEIN L9"/>
    <property type="match status" value="1"/>
</dbReference>
<dbReference type="InterPro" id="IPR036935">
    <property type="entry name" value="Ribosomal_bL9_N_sf"/>
</dbReference>
<dbReference type="SUPFAM" id="SSF55658">
    <property type="entry name" value="L9 N-domain-like"/>
    <property type="match status" value="1"/>
</dbReference>
<dbReference type="InterPro" id="IPR009027">
    <property type="entry name" value="Ribosomal_bL9/RNase_H1_N"/>
</dbReference>
<dbReference type="InterPro" id="IPR020594">
    <property type="entry name" value="Ribosomal_bL9_bac/chp"/>
</dbReference>
<proteinExistence type="inferred from homology"/>
<dbReference type="GO" id="GO:1990904">
    <property type="term" value="C:ribonucleoprotein complex"/>
    <property type="evidence" value="ECO:0007669"/>
    <property type="project" value="UniProtKB-KW"/>
</dbReference>
<dbReference type="NCBIfam" id="TIGR00158">
    <property type="entry name" value="L9"/>
    <property type="match status" value="1"/>
</dbReference>
<dbReference type="InterPro" id="IPR036791">
    <property type="entry name" value="Ribosomal_bL9_C_sf"/>
</dbReference>
<keyword evidence="3 7" id="KW-0694">RNA-binding</keyword>
<dbReference type="Gene3D" id="3.40.5.10">
    <property type="entry name" value="Ribosomal protein L9, N-terminal domain"/>
    <property type="match status" value="1"/>
</dbReference>
<dbReference type="InterPro" id="IPR020069">
    <property type="entry name" value="Ribosomal_bL9_C"/>
</dbReference>
<evidence type="ECO:0000256" key="4">
    <source>
        <dbReference type="ARBA" id="ARBA00022980"/>
    </source>
</evidence>
<feature type="domain" description="Large ribosomal subunit protein bL9 C-terminal" evidence="9">
    <location>
        <begin position="74"/>
        <end position="145"/>
    </location>
</feature>
<evidence type="ECO:0000256" key="7">
    <source>
        <dbReference type="HAMAP-Rule" id="MF_00503"/>
    </source>
</evidence>
<protein>
    <recommendedName>
        <fullName evidence="6 7">Large ribosomal subunit protein bL9</fullName>
    </recommendedName>
</protein>
<reference evidence="10 11" key="1">
    <citation type="journal article" date="2016" name="Environ. Microbiol.">
        <title>Genomic resolution of a cold subsurface aquifer community provides metabolic insights for novel microbes adapted to high CO concentrations.</title>
        <authorList>
            <person name="Probst A.J."/>
            <person name="Castelle C.J."/>
            <person name="Singh A."/>
            <person name="Brown C.T."/>
            <person name="Anantharaman K."/>
            <person name="Sharon I."/>
            <person name="Hug L.A."/>
            <person name="Burstein D."/>
            <person name="Emerson J.B."/>
            <person name="Thomas B.C."/>
            <person name="Banfield J.F."/>
        </authorList>
    </citation>
    <scope>NUCLEOTIDE SEQUENCE [LARGE SCALE GENOMIC DNA]</scope>
    <source>
        <strain evidence="10">CG1_02_47_685</strain>
    </source>
</reference>
<dbReference type="HAMAP" id="MF_00503">
    <property type="entry name" value="Ribosomal_bL9"/>
    <property type="match status" value="1"/>
</dbReference>
<evidence type="ECO:0000256" key="6">
    <source>
        <dbReference type="ARBA" id="ARBA00035292"/>
    </source>
</evidence>
<keyword evidence="2 7" id="KW-0699">rRNA-binding</keyword>
<accession>A0A1J4VBV6</accession>
<dbReference type="Gene3D" id="3.10.430.100">
    <property type="entry name" value="Ribosomal protein L9, C-terminal domain"/>
    <property type="match status" value="1"/>
</dbReference>
<keyword evidence="5 7" id="KW-0687">Ribonucleoprotein</keyword>
<gene>
    <name evidence="7" type="primary">rplI</name>
    <name evidence="10" type="ORF">AUJ44_01640</name>
</gene>
<evidence type="ECO:0000256" key="2">
    <source>
        <dbReference type="ARBA" id="ARBA00022730"/>
    </source>
</evidence>
<dbReference type="InterPro" id="IPR000244">
    <property type="entry name" value="Ribosomal_bL9"/>
</dbReference>
<dbReference type="STRING" id="1805282.AUJ44_01640"/>
<dbReference type="GO" id="GO:0006412">
    <property type="term" value="P:translation"/>
    <property type="evidence" value="ECO:0007669"/>
    <property type="project" value="UniProtKB-UniRule"/>
</dbReference>
<name>A0A1J4VBV6_9BACT</name>
<dbReference type="GO" id="GO:0003735">
    <property type="term" value="F:structural constituent of ribosome"/>
    <property type="evidence" value="ECO:0007669"/>
    <property type="project" value="InterPro"/>
</dbReference>
<keyword evidence="4 7" id="KW-0689">Ribosomal protein</keyword>
<dbReference type="Pfam" id="PF03948">
    <property type="entry name" value="Ribosomal_L9_C"/>
    <property type="match status" value="1"/>
</dbReference>
<feature type="domain" description="Ribosomal protein L9" evidence="8">
    <location>
        <begin position="1"/>
        <end position="46"/>
    </location>
</feature>
<dbReference type="Pfam" id="PF01281">
    <property type="entry name" value="Ribosomal_L9_N"/>
    <property type="match status" value="1"/>
</dbReference>
<organism evidence="10 11">
    <name type="scientific">Candidatus Nomurabacteria bacterium CG1_02_47_685</name>
    <dbReference type="NCBI Taxonomy" id="1805282"/>
    <lineage>
        <taxon>Bacteria</taxon>
        <taxon>Candidatus Nomuraibacteriota</taxon>
    </lineage>
</organism>
<evidence type="ECO:0000313" key="11">
    <source>
        <dbReference type="Proteomes" id="UP000183206"/>
    </source>
</evidence>
<dbReference type="AlphaFoldDB" id="A0A1J4VBV6"/>
<evidence type="ECO:0000313" key="10">
    <source>
        <dbReference type="EMBL" id="OIO32753.1"/>
    </source>
</evidence>
<dbReference type="GO" id="GO:0019843">
    <property type="term" value="F:rRNA binding"/>
    <property type="evidence" value="ECO:0007669"/>
    <property type="project" value="UniProtKB-UniRule"/>
</dbReference>
<comment type="caution">
    <text evidence="10">The sequence shown here is derived from an EMBL/GenBank/DDBJ whole genome shotgun (WGS) entry which is preliminary data.</text>
</comment>
<dbReference type="SUPFAM" id="SSF55653">
    <property type="entry name" value="Ribosomal protein L9 C-domain"/>
    <property type="match status" value="1"/>
</dbReference>
<dbReference type="InterPro" id="IPR020070">
    <property type="entry name" value="Ribosomal_bL9_N"/>
</dbReference>
<evidence type="ECO:0000259" key="8">
    <source>
        <dbReference type="Pfam" id="PF01281"/>
    </source>
</evidence>
<evidence type="ECO:0000256" key="1">
    <source>
        <dbReference type="ARBA" id="ARBA00010605"/>
    </source>
</evidence>
<evidence type="ECO:0000259" key="9">
    <source>
        <dbReference type="Pfam" id="PF03948"/>
    </source>
</evidence>
<dbReference type="EMBL" id="MNVO01000027">
    <property type="protein sequence ID" value="OIO32753.1"/>
    <property type="molecule type" value="Genomic_DNA"/>
</dbReference>
<comment type="function">
    <text evidence="7">Binds to the 23S rRNA.</text>
</comment>
<comment type="similarity">
    <text evidence="1 7">Belongs to the bacterial ribosomal protein bL9 family.</text>
</comment>
<evidence type="ECO:0000256" key="5">
    <source>
        <dbReference type="ARBA" id="ARBA00023274"/>
    </source>
</evidence>
<dbReference type="GO" id="GO:0005840">
    <property type="term" value="C:ribosome"/>
    <property type="evidence" value="ECO:0007669"/>
    <property type="project" value="UniProtKB-KW"/>
</dbReference>